<dbReference type="EMBL" id="AOIV01000027">
    <property type="protein sequence ID" value="ELZ29977.1"/>
    <property type="molecule type" value="Genomic_DNA"/>
</dbReference>
<evidence type="ECO:0000313" key="4">
    <source>
        <dbReference type="Proteomes" id="UP000011513"/>
    </source>
</evidence>
<keyword evidence="2" id="KW-0812">Transmembrane</keyword>
<feature type="transmembrane region" description="Helical" evidence="2">
    <location>
        <begin position="37"/>
        <end position="56"/>
    </location>
</feature>
<dbReference type="Proteomes" id="UP000011513">
    <property type="component" value="Unassembled WGS sequence"/>
</dbReference>
<evidence type="ECO:0000256" key="1">
    <source>
        <dbReference type="SAM" id="MobiDB-lite"/>
    </source>
</evidence>
<feature type="compositionally biased region" description="Acidic residues" evidence="1">
    <location>
        <begin position="17"/>
        <end position="29"/>
    </location>
</feature>
<dbReference type="InParanoid" id="M0D5N5"/>
<organism evidence="3 4">
    <name type="scientific">Halogeometricum pallidum JCM 14848</name>
    <dbReference type="NCBI Taxonomy" id="1227487"/>
    <lineage>
        <taxon>Archaea</taxon>
        <taxon>Methanobacteriati</taxon>
        <taxon>Methanobacteriota</taxon>
        <taxon>Stenosarchaea group</taxon>
        <taxon>Halobacteria</taxon>
        <taxon>Halobacteriales</taxon>
        <taxon>Haloferacaceae</taxon>
        <taxon>Halogeometricum</taxon>
    </lineage>
</organism>
<feature type="region of interest" description="Disordered" evidence="1">
    <location>
        <begin position="1"/>
        <end position="32"/>
    </location>
</feature>
<comment type="caution">
    <text evidence="3">The sequence shown here is derived from an EMBL/GenBank/DDBJ whole genome shotgun (WGS) entry which is preliminary data.</text>
</comment>
<dbReference type="RefSeq" id="WP_008387430.1">
    <property type="nucleotide sequence ID" value="NZ_AOIV01000027.1"/>
</dbReference>
<evidence type="ECO:0000256" key="2">
    <source>
        <dbReference type="SAM" id="Phobius"/>
    </source>
</evidence>
<keyword evidence="2" id="KW-0472">Membrane</keyword>
<protein>
    <submittedName>
        <fullName evidence="3">Uncharacterized protein</fullName>
    </submittedName>
</protein>
<evidence type="ECO:0000313" key="3">
    <source>
        <dbReference type="EMBL" id="ELZ29977.1"/>
    </source>
</evidence>
<dbReference type="AlphaFoldDB" id="M0D5N5"/>
<name>M0D5N5_HALPD</name>
<proteinExistence type="predicted"/>
<accession>M0D5N5</accession>
<keyword evidence="2" id="KW-1133">Transmembrane helix</keyword>
<reference evidence="3 4" key="1">
    <citation type="journal article" date="2014" name="PLoS Genet.">
        <title>Phylogenetically driven sequencing of extremely halophilic archaea reveals strategies for static and dynamic osmo-response.</title>
        <authorList>
            <person name="Becker E.A."/>
            <person name="Seitzer P.M."/>
            <person name="Tritt A."/>
            <person name="Larsen D."/>
            <person name="Krusor M."/>
            <person name="Yao A.I."/>
            <person name="Wu D."/>
            <person name="Madern D."/>
            <person name="Eisen J.A."/>
            <person name="Darling A.E."/>
            <person name="Facciotti M.T."/>
        </authorList>
    </citation>
    <scope>NUCLEOTIDE SEQUENCE [LARGE SCALE GENOMIC DNA]</scope>
    <source>
        <strain evidence="3 4">JCM 14848</strain>
    </source>
</reference>
<gene>
    <name evidence="3" type="ORF">C474_13121</name>
</gene>
<sequence length="70" mass="7313">MATETEGENDGPVQIPIEDEPAADEDIGDTTEGGRSVALTMLILAIVAAAVIYFVVSSGGDDDEEMEPPF</sequence>
<keyword evidence="4" id="KW-1185">Reference proteome</keyword>